<proteinExistence type="predicted"/>
<evidence type="ECO:0008006" key="5">
    <source>
        <dbReference type="Google" id="ProtNLM"/>
    </source>
</evidence>
<reference evidence="3" key="1">
    <citation type="submission" date="2020-05" db="EMBL/GenBank/DDBJ databases">
        <authorList>
            <person name="Chiriac C."/>
            <person name="Salcher M."/>
            <person name="Ghai R."/>
            <person name="Kavagutti S V."/>
        </authorList>
    </citation>
    <scope>NUCLEOTIDE SEQUENCE</scope>
</reference>
<gene>
    <name evidence="1" type="ORF">UFOVP1013_32</name>
    <name evidence="2" type="ORF">UFOVP1364_49</name>
    <name evidence="3" type="ORF">UFOVP1462_32</name>
    <name evidence="4" type="ORF">UFOVP1550_41</name>
</gene>
<organism evidence="3">
    <name type="scientific">uncultured Caudovirales phage</name>
    <dbReference type="NCBI Taxonomy" id="2100421"/>
    <lineage>
        <taxon>Viruses</taxon>
        <taxon>Duplodnaviria</taxon>
        <taxon>Heunggongvirae</taxon>
        <taxon>Uroviricota</taxon>
        <taxon>Caudoviricetes</taxon>
        <taxon>Peduoviridae</taxon>
        <taxon>Maltschvirus</taxon>
        <taxon>Maltschvirus maltsch</taxon>
    </lineage>
</organism>
<dbReference type="EMBL" id="LR797313">
    <property type="protein sequence ID" value="CAB4202941.1"/>
    <property type="molecule type" value="Genomic_DNA"/>
</dbReference>
<evidence type="ECO:0000313" key="2">
    <source>
        <dbReference type="EMBL" id="CAB4202941.1"/>
    </source>
</evidence>
<accession>A0A6J5SKM2</accession>
<evidence type="ECO:0000313" key="4">
    <source>
        <dbReference type="EMBL" id="CAB5228805.1"/>
    </source>
</evidence>
<sequence>MPANAPTITVAFGVNNVYTNVSADLVLQVEIRRGRQYQNDFLEAGTATVILNNQTGAFDPSNTSSAYYSILVAGMQVRITANSTVIYTGVLEDNTVNQGIYPTVSLVFVDGMAQIAKAIAPALATSSFSETAALRATRALDLAGWPGGGSRSLTGTTTMLATAQGMSCLEMLEQAANCIGGRFYVSRTGVATLVPLSDKFTRPTQLLFSDQGDANSVQYDGLITNPGTDYVYNEAISYRGPGQTQYAATYSTSVSTYGLKSKRLDAPTATAASAQNLALYAARKDADAVVLAEQIDFTAIGIGALATDLLETELNDLVQVKRLTYDARNITIDCVVEGLAHSITSDNWRVSIFTSVVDPYTITI</sequence>
<protein>
    <recommendedName>
        <fullName evidence="5">Tail protein</fullName>
    </recommendedName>
</protein>
<evidence type="ECO:0000313" key="1">
    <source>
        <dbReference type="EMBL" id="CAB4178094.1"/>
    </source>
</evidence>
<evidence type="ECO:0000313" key="3">
    <source>
        <dbReference type="EMBL" id="CAB4214356.1"/>
    </source>
</evidence>
<dbReference type="EMBL" id="LR796960">
    <property type="protein sequence ID" value="CAB4178094.1"/>
    <property type="molecule type" value="Genomic_DNA"/>
</dbReference>
<dbReference type="EMBL" id="LR797410">
    <property type="protein sequence ID" value="CAB4214356.1"/>
    <property type="molecule type" value="Genomic_DNA"/>
</dbReference>
<dbReference type="EMBL" id="LR798392">
    <property type="protein sequence ID" value="CAB5228805.1"/>
    <property type="molecule type" value="Genomic_DNA"/>
</dbReference>
<name>A0A6J5SKM2_9CAUD</name>